<accession>A0A2N5TZ47</accession>
<evidence type="ECO:0000256" key="8">
    <source>
        <dbReference type="ARBA" id="ARBA00022884"/>
    </source>
</evidence>
<keyword evidence="10" id="KW-0695">RNA-directed DNA polymerase</keyword>
<comment type="caution">
    <text evidence="16">The sequence shown here is derived from an EMBL/GenBank/DDBJ whole genome shotgun (WGS) entry which is preliminary data.</text>
</comment>
<dbReference type="Gene3D" id="3.30.420.10">
    <property type="entry name" value="Ribonuclease H-like superfamily/Ribonuclease H"/>
    <property type="match status" value="1"/>
</dbReference>
<dbReference type="EMBL" id="PGCJ01000366">
    <property type="protein sequence ID" value="PLW30779.1"/>
    <property type="molecule type" value="Genomic_DNA"/>
</dbReference>
<dbReference type="PANTHER" id="PTHR42648">
    <property type="entry name" value="TRANSPOSASE, PUTATIVE-RELATED"/>
    <property type="match status" value="1"/>
</dbReference>
<dbReference type="InterPro" id="IPR036397">
    <property type="entry name" value="RNaseH_sf"/>
</dbReference>
<keyword evidence="1" id="KW-0815">Transposition</keyword>
<evidence type="ECO:0000256" key="10">
    <source>
        <dbReference type="ARBA" id="ARBA00022918"/>
    </source>
</evidence>
<evidence type="ECO:0000256" key="6">
    <source>
        <dbReference type="ARBA" id="ARBA00022801"/>
    </source>
</evidence>
<evidence type="ECO:0000256" key="13">
    <source>
        <dbReference type="ARBA" id="ARBA00048173"/>
    </source>
</evidence>
<reference evidence="16 17" key="1">
    <citation type="submission" date="2017-11" db="EMBL/GenBank/DDBJ databases">
        <title>De novo assembly and phasing of dikaryotic genomes from two isolates of Puccinia coronata f. sp. avenae, the causal agent of oat crown rust.</title>
        <authorList>
            <person name="Miller M.E."/>
            <person name="Zhang Y."/>
            <person name="Omidvar V."/>
            <person name="Sperschneider J."/>
            <person name="Schwessinger B."/>
            <person name="Raley C."/>
            <person name="Palmer J.M."/>
            <person name="Garnica D."/>
            <person name="Upadhyaya N."/>
            <person name="Rathjen J."/>
            <person name="Taylor J.M."/>
            <person name="Park R.F."/>
            <person name="Dodds P.N."/>
            <person name="Hirsch C.D."/>
            <person name="Kianian S.F."/>
            <person name="Figueroa M."/>
        </authorList>
    </citation>
    <scope>NUCLEOTIDE SEQUENCE [LARGE SCALE GENOMIC DNA]</scope>
    <source>
        <strain evidence="16">12NC29</strain>
    </source>
</reference>
<dbReference type="SUPFAM" id="SSF53098">
    <property type="entry name" value="Ribonuclease H-like"/>
    <property type="match status" value="1"/>
</dbReference>
<dbReference type="GO" id="GO:0003723">
    <property type="term" value="F:RNA binding"/>
    <property type="evidence" value="ECO:0007669"/>
    <property type="project" value="UniProtKB-KW"/>
</dbReference>
<dbReference type="InterPro" id="IPR057670">
    <property type="entry name" value="SH3_retrovirus"/>
</dbReference>
<keyword evidence="12" id="KW-0233">DNA recombination</keyword>
<keyword evidence="7" id="KW-0460">Magnesium</keyword>
<dbReference type="PANTHER" id="PTHR42648:SF11">
    <property type="entry name" value="TRANSPOSON TY4-P GAG-POL POLYPROTEIN"/>
    <property type="match status" value="1"/>
</dbReference>
<keyword evidence="5" id="KW-0255">Endonuclease</keyword>
<evidence type="ECO:0000256" key="9">
    <source>
        <dbReference type="ARBA" id="ARBA00022908"/>
    </source>
</evidence>
<dbReference type="OrthoDB" id="7691805at2759"/>
<keyword evidence="11" id="KW-0239">DNA-directed DNA polymerase</keyword>
<evidence type="ECO:0000256" key="1">
    <source>
        <dbReference type="ARBA" id="ARBA00022578"/>
    </source>
</evidence>
<evidence type="ECO:0000259" key="15">
    <source>
        <dbReference type="PROSITE" id="PS50994"/>
    </source>
</evidence>
<evidence type="ECO:0000256" key="5">
    <source>
        <dbReference type="ARBA" id="ARBA00022759"/>
    </source>
</evidence>
<dbReference type="GO" id="GO:0032196">
    <property type="term" value="P:transposition"/>
    <property type="evidence" value="ECO:0007669"/>
    <property type="project" value="UniProtKB-KW"/>
</dbReference>
<sequence length="341" mass="38388">MRKPGRLEILSTDLMGPFPVETPSGGKGIIAKQSLPYHHYQNGVIERFNQTVAETGRTVLSNSKLPKLFWGFAFIWANHLLNRISNKKSGKKTPYKVLFNQVPHFDAFWVFGLKAYIHVPPEKRKKLDNCALEEVVVGHLAPSKGWLFYIPSEDWFKSSSMVNFVSSISLGTLITSIVPQMSDLKEGDQQSIVHLKPPEDPSISKVLSNNTANKISLDFIPNQLTLGNFRAGCELGNQELLIDAILEGCEFFGVNILHTYKQAMKSNEEKAWRAAIEEELTNLRSMEVWTPAKLPPNKLALDGWWVFARKSNPNGNPDRFKAWFVAKSIRIGCQVSPDYGT</sequence>
<keyword evidence="2" id="KW-0548">Nucleotidyltransferase</keyword>
<dbReference type="Pfam" id="PF25597">
    <property type="entry name" value="SH3_retrovirus"/>
    <property type="match status" value="1"/>
</dbReference>
<gene>
    <name evidence="16" type="ORF">PCANC_23888</name>
</gene>
<comment type="catalytic activity">
    <reaction evidence="13">
        <text>DNA(n) + a 2'-deoxyribonucleoside 5'-triphosphate = DNA(n+1) + diphosphate</text>
        <dbReference type="Rhea" id="RHEA:22508"/>
        <dbReference type="Rhea" id="RHEA-COMP:17339"/>
        <dbReference type="Rhea" id="RHEA-COMP:17340"/>
        <dbReference type="ChEBI" id="CHEBI:33019"/>
        <dbReference type="ChEBI" id="CHEBI:61560"/>
        <dbReference type="ChEBI" id="CHEBI:173112"/>
        <dbReference type="EC" id="2.7.7.49"/>
    </reaction>
</comment>
<comment type="catalytic activity">
    <reaction evidence="14">
        <text>DNA(n) + a 2'-deoxyribonucleoside 5'-triphosphate = DNA(n+1) + diphosphate</text>
        <dbReference type="Rhea" id="RHEA:22508"/>
        <dbReference type="Rhea" id="RHEA-COMP:17339"/>
        <dbReference type="Rhea" id="RHEA-COMP:17340"/>
        <dbReference type="ChEBI" id="CHEBI:33019"/>
        <dbReference type="ChEBI" id="CHEBI:61560"/>
        <dbReference type="ChEBI" id="CHEBI:173112"/>
        <dbReference type="EC" id="2.7.7.7"/>
    </reaction>
</comment>
<dbReference type="InterPro" id="IPR001584">
    <property type="entry name" value="Integrase_cat-core"/>
</dbReference>
<dbReference type="GO" id="GO:0006310">
    <property type="term" value="P:DNA recombination"/>
    <property type="evidence" value="ECO:0007669"/>
    <property type="project" value="UniProtKB-KW"/>
</dbReference>
<keyword evidence="4" id="KW-0479">Metal-binding</keyword>
<evidence type="ECO:0000313" key="16">
    <source>
        <dbReference type="EMBL" id="PLW30779.1"/>
    </source>
</evidence>
<keyword evidence="9" id="KW-0229">DNA integration</keyword>
<dbReference type="GO" id="GO:0046872">
    <property type="term" value="F:metal ion binding"/>
    <property type="evidence" value="ECO:0007669"/>
    <property type="project" value="UniProtKB-KW"/>
</dbReference>
<feature type="domain" description="Integrase catalytic" evidence="15">
    <location>
        <begin position="1"/>
        <end position="102"/>
    </location>
</feature>
<dbReference type="InterPro" id="IPR039537">
    <property type="entry name" value="Retrotran_Ty1/copia-like"/>
</dbReference>
<dbReference type="AlphaFoldDB" id="A0A2N5TZ47"/>
<keyword evidence="6" id="KW-0378">Hydrolase</keyword>
<name>A0A2N5TZ47_9BASI</name>
<keyword evidence="11" id="KW-0808">Transferase</keyword>
<keyword evidence="3" id="KW-0540">Nuclease</keyword>
<evidence type="ECO:0000256" key="14">
    <source>
        <dbReference type="ARBA" id="ARBA00049244"/>
    </source>
</evidence>
<protein>
    <recommendedName>
        <fullName evidence="15">Integrase catalytic domain-containing protein</fullName>
    </recommendedName>
</protein>
<evidence type="ECO:0000256" key="7">
    <source>
        <dbReference type="ARBA" id="ARBA00022842"/>
    </source>
</evidence>
<dbReference type="GO" id="GO:0003887">
    <property type="term" value="F:DNA-directed DNA polymerase activity"/>
    <property type="evidence" value="ECO:0007669"/>
    <property type="project" value="UniProtKB-KW"/>
</dbReference>
<dbReference type="GO" id="GO:0004519">
    <property type="term" value="F:endonuclease activity"/>
    <property type="evidence" value="ECO:0007669"/>
    <property type="project" value="UniProtKB-KW"/>
</dbReference>
<dbReference type="GO" id="GO:0003964">
    <property type="term" value="F:RNA-directed DNA polymerase activity"/>
    <property type="evidence" value="ECO:0007669"/>
    <property type="project" value="UniProtKB-KW"/>
</dbReference>
<evidence type="ECO:0000256" key="12">
    <source>
        <dbReference type="ARBA" id="ARBA00023172"/>
    </source>
</evidence>
<organism evidence="16 17">
    <name type="scientific">Puccinia coronata f. sp. avenae</name>
    <dbReference type="NCBI Taxonomy" id="200324"/>
    <lineage>
        <taxon>Eukaryota</taxon>
        <taxon>Fungi</taxon>
        <taxon>Dikarya</taxon>
        <taxon>Basidiomycota</taxon>
        <taxon>Pucciniomycotina</taxon>
        <taxon>Pucciniomycetes</taxon>
        <taxon>Pucciniales</taxon>
        <taxon>Pucciniaceae</taxon>
        <taxon>Puccinia</taxon>
    </lineage>
</organism>
<dbReference type="GO" id="GO:0016787">
    <property type="term" value="F:hydrolase activity"/>
    <property type="evidence" value="ECO:0007669"/>
    <property type="project" value="UniProtKB-KW"/>
</dbReference>
<evidence type="ECO:0000256" key="2">
    <source>
        <dbReference type="ARBA" id="ARBA00022695"/>
    </source>
</evidence>
<evidence type="ECO:0000313" key="17">
    <source>
        <dbReference type="Proteomes" id="UP000235388"/>
    </source>
</evidence>
<dbReference type="GO" id="GO:0015074">
    <property type="term" value="P:DNA integration"/>
    <property type="evidence" value="ECO:0007669"/>
    <property type="project" value="UniProtKB-KW"/>
</dbReference>
<evidence type="ECO:0000256" key="11">
    <source>
        <dbReference type="ARBA" id="ARBA00022932"/>
    </source>
</evidence>
<dbReference type="PROSITE" id="PS50994">
    <property type="entry name" value="INTEGRASE"/>
    <property type="match status" value="1"/>
</dbReference>
<dbReference type="InterPro" id="IPR012337">
    <property type="entry name" value="RNaseH-like_sf"/>
</dbReference>
<evidence type="ECO:0000256" key="4">
    <source>
        <dbReference type="ARBA" id="ARBA00022723"/>
    </source>
</evidence>
<keyword evidence="17" id="KW-1185">Reference proteome</keyword>
<keyword evidence="8" id="KW-0694">RNA-binding</keyword>
<evidence type="ECO:0000256" key="3">
    <source>
        <dbReference type="ARBA" id="ARBA00022722"/>
    </source>
</evidence>
<dbReference type="STRING" id="200324.A0A2N5TZ47"/>
<proteinExistence type="predicted"/>
<dbReference type="Proteomes" id="UP000235388">
    <property type="component" value="Unassembled WGS sequence"/>
</dbReference>
<dbReference type="GO" id="GO:0005634">
    <property type="term" value="C:nucleus"/>
    <property type="evidence" value="ECO:0007669"/>
    <property type="project" value="UniProtKB-ARBA"/>
</dbReference>